<dbReference type="InterPro" id="IPR025969">
    <property type="entry name" value="ABA_GPCR_dom"/>
</dbReference>
<feature type="transmembrane region" description="Helical" evidence="5">
    <location>
        <begin position="167"/>
        <end position="187"/>
    </location>
</feature>
<dbReference type="InterPro" id="IPR015672">
    <property type="entry name" value="GPHR/GTG"/>
</dbReference>
<dbReference type="PANTHER" id="PTHR15948:SF0">
    <property type="entry name" value="GOLGI PH REGULATOR A-RELATED"/>
    <property type="match status" value="1"/>
</dbReference>
<keyword evidence="2 5" id="KW-0812">Transmembrane</keyword>
<dbReference type="GO" id="GO:0016020">
    <property type="term" value="C:membrane"/>
    <property type="evidence" value="ECO:0007669"/>
    <property type="project" value="UniProtKB-SubCell"/>
</dbReference>
<evidence type="ECO:0000313" key="8">
    <source>
        <dbReference type="EMBL" id="CAD6502132.1"/>
    </source>
</evidence>
<evidence type="ECO:0000256" key="1">
    <source>
        <dbReference type="ARBA" id="ARBA00004141"/>
    </source>
</evidence>
<feature type="transmembrane region" description="Helical" evidence="5">
    <location>
        <begin position="345"/>
        <end position="367"/>
    </location>
</feature>
<sequence>MRLSNKCKDLACPMPGIYSSTPSTENISTLACSTILFVITFLGVGSLLFHKLFPLVSQHTEKSFHLPRDAPLSLRQKQAEHDARLGRRRIVALSFSATISLATVLAELILCEISNILDSRARALALKVVLPALLILLVVIIPFLELQSAVSATGWSFRRTANGKLRTVPWLLQALGFLLWLIGFWLIGKGIPGTYLYTTTPRIPKGLTVACIERVGVIGISLMALLSGFAAVSAAWHTFGTKSRIVSQVDLSRKQVGLDATNELLAVKRSRLRALQRKINNAPKEDFIKKVMGSLRGSADGHEIKSLELEISGLEYMASSLSASLNLLQNRLDYQRRASSPFGKVFLTPISYGFSIYGVYRIATVILSNSRRIVFPSPDPTTFANSHTDPVNRILSLMSKHVDPTINQLSWSRQISFLLTGVTLLATFNSVLTTFHMLTKLSPSLLLQTQANLALLIAQISATYVISSALLLRSNLPNEIKSVVSEALGSPLEPEFVEKWFDAWFLLACIGTAASIWLGRKLSSASEWQDIGFDGDVELAQKRS</sequence>
<comment type="caution">
    <text evidence="8">The sequence shown here is derived from an EMBL/GenBank/DDBJ whole genome shotgun (WGS) entry which is preliminary data.</text>
</comment>
<evidence type="ECO:0000313" key="9">
    <source>
        <dbReference type="Proteomes" id="UP000683417"/>
    </source>
</evidence>
<gene>
    <name evidence="8" type="ORF">BGTH12_LOCUS3490</name>
</gene>
<feature type="transmembrane region" description="Helical" evidence="5">
    <location>
        <begin position="27"/>
        <end position="49"/>
    </location>
</feature>
<evidence type="ECO:0000256" key="3">
    <source>
        <dbReference type="ARBA" id="ARBA00022989"/>
    </source>
</evidence>
<feature type="domain" description="Abscisic acid G-protein coupled receptor-like" evidence="6">
    <location>
        <begin position="337"/>
        <end position="521"/>
    </location>
</feature>
<keyword evidence="3 5" id="KW-1133">Transmembrane helix</keyword>
<dbReference type="Proteomes" id="UP000683417">
    <property type="component" value="Unassembled WGS sequence"/>
</dbReference>
<protein>
    <submittedName>
        <fullName evidence="8">BgTH12-02373</fullName>
    </submittedName>
</protein>
<reference evidence="8" key="1">
    <citation type="submission" date="2020-10" db="EMBL/GenBank/DDBJ databases">
        <authorList>
            <person name="Muller C M."/>
        </authorList>
    </citation>
    <scope>NUCLEOTIDE SEQUENCE</scope>
    <source>
        <strain evidence="8">THUN-12</strain>
    </source>
</reference>
<feature type="transmembrane region" description="Helical" evidence="5">
    <location>
        <begin position="451"/>
        <end position="472"/>
    </location>
</feature>
<feature type="transmembrane region" description="Helical" evidence="5">
    <location>
        <begin position="123"/>
        <end position="146"/>
    </location>
</feature>
<comment type="subcellular location">
    <subcellularLocation>
        <location evidence="1">Membrane</location>
        <topology evidence="1">Multi-pass membrane protein</topology>
    </subcellularLocation>
</comment>
<name>A0A9W4GE27_BLUGR</name>
<dbReference type="AlphaFoldDB" id="A0A9W4GE27"/>
<dbReference type="PANTHER" id="PTHR15948">
    <property type="entry name" value="G-PROTEIN COUPLED RECEPTOR 89-RELATED"/>
    <property type="match status" value="1"/>
</dbReference>
<evidence type="ECO:0000256" key="4">
    <source>
        <dbReference type="ARBA" id="ARBA00023136"/>
    </source>
</evidence>
<evidence type="ECO:0000259" key="6">
    <source>
        <dbReference type="Pfam" id="PF12430"/>
    </source>
</evidence>
<dbReference type="InterPro" id="IPR022535">
    <property type="entry name" value="Golgi_pH-regulator_cons_dom"/>
</dbReference>
<keyword evidence="4 5" id="KW-0472">Membrane</keyword>
<feature type="transmembrane region" description="Helical" evidence="5">
    <location>
        <begin position="90"/>
        <end position="117"/>
    </location>
</feature>
<evidence type="ECO:0000256" key="2">
    <source>
        <dbReference type="ARBA" id="ARBA00022692"/>
    </source>
</evidence>
<dbReference type="EMBL" id="CAJHIT010000005">
    <property type="protein sequence ID" value="CAD6502132.1"/>
    <property type="molecule type" value="Genomic_DNA"/>
</dbReference>
<proteinExistence type="predicted"/>
<evidence type="ECO:0000256" key="5">
    <source>
        <dbReference type="SAM" id="Phobius"/>
    </source>
</evidence>
<feature type="transmembrane region" description="Helical" evidence="5">
    <location>
        <begin position="415"/>
        <end position="439"/>
    </location>
</feature>
<dbReference type="Pfam" id="PF12537">
    <property type="entry name" value="GPHR_N"/>
    <property type="match status" value="1"/>
</dbReference>
<feature type="domain" description="Golgi pH regulator conserved" evidence="7">
    <location>
        <begin position="206"/>
        <end position="272"/>
    </location>
</feature>
<dbReference type="Pfam" id="PF12430">
    <property type="entry name" value="ABA_GPCR"/>
    <property type="match status" value="1"/>
</dbReference>
<organism evidence="8 9">
    <name type="scientific">Blumeria graminis f. sp. triticale</name>
    <dbReference type="NCBI Taxonomy" id="1689686"/>
    <lineage>
        <taxon>Eukaryota</taxon>
        <taxon>Fungi</taxon>
        <taxon>Dikarya</taxon>
        <taxon>Ascomycota</taxon>
        <taxon>Pezizomycotina</taxon>
        <taxon>Leotiomycetes</taxon>
        <taxon>Erysiphales</taxon>
        <taxon>Erysiphaceae</taxon>
        <taxon>Blumeria</taxon>
    </lineage>
</organism>
<feature type="transmembrane region" description="Helical" evidence="5">
    <location>
        <begin position="215"/>
        <end position="236"/>
    </location>
</feature>
<accession>A0A9W4GE27</accession>
<evidence type="ECO:0000259" key="7">
    <source>
        <dbReference type="Pfam" id="PF12537"/>
    </source>
</evidence>